<evidence type="ECO:0000313" key="2">
    <source>
        <dbReference type="Proteomes" id="UP001385951"/>
    </source>
</evidence>
<accession>A0AAW0FHX6</accession>
<sequence length="126" mass="14728">MAYTVMQYSCEQVKVSLENLPQGEILSHLAAFLARGFYLPDFTERNILKADDGSYRLIDFEYVEDRDCTWTFDFRNLGEYDPYDVSMGCNILWHVASDLLFWNPNSVWVRQWLMSRGGHPAHARGH</sequence>
<proteinExistence type="predicted"/>
<protein>
    <submittedName>
        <fullName evidence="1">Uncharacterized protein</fullName>
    </submittedName>
</protein>
<dbReference type="Proteomes" id="UP001385951">
    <property type="component" value="Unassembled WGS sequence"/>
</dbReference>
<comment type="caution">
    <text evidence="1">The sequence shown here is derived from an EMBL/GenBank/DDBJ whole genome shotgun (WGS) entry which is preliminary data.</text>
</comment>
<name>A0AAW0FHX6_9APHY</name>
<reference evidence="1 2" key="1">
    <citation type="submission" date="2022-09" db="EMBL/GenBank/DDBJ databases">
        <authorList>
            <person name="Palmer J.M."/>
        </authorList>
    </citation>
    <scope>NUCLEOTIDE SEQUENCE [LARGE SCALE GENOMIC DNA]</scope>
    <source>
        <strain evidence="1 2">DSM 7382</strain>
    </source>
</reference>
<dbReference type="AlphaFoldDB" id="A0AAW0FHX6"/>
<evidence type="ECO:0000313" key="1">
    <source>
        <dbReference type="EMBL" id="KAK7677208.1"/>
    </source>
</evidence>
<gene>
    <name evidence="1" type="ORF">QCA50_019802</name>
</gene>
<dbReference type="EMBL" id="JASBNA010000093">
    <property type="protein sequence ID" value="KAK7677208.1"/>
    <property type="molecule type" value="Genomic_DNA"/>
</dbReference>
<keyword evidence="2" id="KW-1185">Reference proteome</keyword>
<organism evidence="1 2">
    <name type="scientific">Cerrena zonata</name>
    <dbReference type="NCBI Taxonomy" id="2478898"/>
    <lineage>
        <taxon>Eukaryota</taxon>
        <taxon>Fungi</taxon>
        <taxon>Dikarya</taxon>
        <taxon>Basidiomycota</taxon>
        <taxon>Agaricomycotina</taxon>
        <taxon>Agaricomycetes</taxon>
        <taxon>Polyporales</taxon>
        <taxon>Cerrenaceae</taxon>
        <taxon>Cerrena</taxon>
    </lineage>
</organism>